<gene>
    <name evidence="6" type="ORF">LS73_005645</name>
</gene>
<dbReference type="SUPFAM" id="SSF53756">
    <property type="entry name" value="UDP-Glycosyltransferase/glycogen phosphorylase"/>
    <property type="match status" value="1"/>
</dbReference>
<dbReference type="InterPro" id="IPR055270">
    <property type="entry name" value="Glyco_tran_10_C"/>
</dbReference>
<dbReference type="EMBL" id="JRPD02000010">
    <property type="protein sequence ID" value="TLE00170.1"/>
    <property type="molecule type" value="Genomic_DNA"/>
</dbReference>
<evidence type="ECO:0000259" key="5">
    <source>
        <dbReference type="Pfam" id="PF18025"/>
    </source>
</evidence>
<evidence type="ECO:0000313" key="6">
    <source>
        <dbReference type="EMBL" id="TLE00170.1"/>
    </source>
</evidence>
<dbReference type="Gene3D" id="3.40.50.11660">
    <property type="entry name" value="Glycosyl transferase family 10, C-terminal domain"/>
    <property type="match status" value="1"/>
</dbReference>
<protein>
    <submittedName>
        <fullName evidence="6">Uncharacterized protein</fullName>
    </submittedName>
</protein>
<dbReference type="GO" id="GO:0008417">
    <property type="term" value="F:fucosyltransferase activity"/>
    <property type="evidence" value="ECO:0007669"/>
    <property type="project" value="InterPro"/>
</dbReference>
<evidence type="ECO:0000259" key="4">
    <source>
        <dbReference type="Pfam" id="PF00852"/>
    </source>
</evidence>
<dbReference type="Pfam" id="PF00852">
    <property type="entry name" value="Glyco_transf_10"/>
    <property type="match status" value="1"/>
</dbReference>
<dbReference type="InterPro" id="IPR042574">
    <property type="entry name" value="FucT_N_sf"/>
</dbReference>
<evidence type="ECO:0000256" key="1">
    <source>
        <dbReference type="ARBA" id="ARBA00008919"/>
    </source>
</evidence>
<organism evidence="6 7">
    <name type="scientific">Helicobacter muridarum</name>
    <dbReference type="NCBI Taxonomy" id="216"/>
    <lineage>
        <taxon>Bacteria</taxon>
        <taxon>Pseudomonadati</taxon>
        <taxon>Campylobacterota</taxon>
        <taxon>Epsilonproteobacteria</taxon>
        <taxon>Campylobacterales</taxon>
        <taxon>Helicobacteraceae</taxon>
        <taxon>Helicobacter</taxon>
    </lineage>
</organism>
<dbReference type="InterPro" id="IPR038577">
    <property type="entry name" value="GT10-like_C_sf"/>
</dbReference>
<comment type="similarity">
    <text evidence="1">Belongs to the glycosyltransferase 10 family.</text>
</comment>
<dbReference type="PANTHER" id="PTHR11929:SF194">
    <property type="entry name" value="ALPHA-(1,3)-FUCOSYLTRANSFERASE 10"/>
    <property type="match status" value="1"/>
</dbReference>
<sequence length="398" mass="47405">MMKKTISMRIVDWWNEENEENFYSEQIIKILAKRYNIVYSSKPDFLIFGPFGKNHLKYDCVRIFITGENIRTDWNIADYGIDFDFIEFGDRHLCLPLFMWCIKDLILSAIKHNRSQEFMDKKKKFCGFLASNPNGAKHREELFHAICKYKKVDSGGKWLNNIGGTVGDRYKDFSSPKAQWLPQYKFNLCPENSSHLGYTTEKIVQAYANGCVPIYWGDWSLCNKQYAKDKFIFNPKSFINAHNFDSIEDLVDEIRRIDNDDYAYFNMLKEPAFIDISLGNKSLINESKENITKWVRDIGELHSKDLDLIYENNNINHDISKLDIYIYIYMQRTLDFFTNIFESSNPKRIQFSQFSMSYLQDKLITIQYEEILRIRDKRIERVKKFIPRPLRKFIFSFF</sequence>
<keyword evidence="2" id="KW-0328">Glycosyltransferase</keyword>
<evidence type="ECO:0000256" key="2">
    <source>
        <dbReference type="ARBA" id="ARBA00022676"/>
    </source>
</evidence>
<accession>A0A4U8TIN5</accession>
<comment type="caution">
    <text evidence="6">The sequence shown here is derived from an EMBL/GenBank/DDBJ whole genome shotgun (WGS) entry which is preliminary data.</text>
</comment>
<feature type="domain" description="Alpha-(1,3)-fucosyltransferase FucT N-terminal" evidence="5">
    <location>
        <begin position="10"/>
        <end position="99"/>
    </location>
</feature>
<name>A0A4U8TIN5_9HELI</name>
<feature type="domain" description="Fucosyltransferase C-terminal" evidence="4">
    <location>
        <begin position="120"/>
        <end position="266"/>
    </location>
</feature>
<evidence type="ECO:0000313" key="7">
    <source>
        <dbReference type="Proteomes" id="UP000029922"/>
    </source>
</evidence>
<dbReference type="OrthoDB" id="9791032at2"/>
<dbReference type="GO" id="GO:0016020">
    <property type="term" value="C:membrane"/>
    <property type="evidence" value="ECO:0007669"/>
    <property type="project" value="InterPro"/>
</dbReference>
<dbReference type="Proteomes" id="UP000029922">
    <property type="component" value="Unassembled WGS sequence"/>
</dbReference>
<dbReference type="Pfam" id="PF18025">
    <property type="entry name" value="FucT_N"/>
    <property type="match status" value="1"/>
</dbReference>
<dbReference type="InterPro" id="IPR041058">
    <property type="entry name" value="FucT_N"/>
</dbReference>
<dbReference type="AlphaFoldDB" id="A0A4U8TIN5"/>
<keyword evidence="3" id="KW-0808">Transferase</keyword>
<reference evidence="6 7" key="1">
    <citation type="journal article" date="2014" name="Genome Announc.">
        <title>Draft genome sequences of eight enterohepatic helicobacter species isolated from both laboratory and wild rodents.</title>
        <authorList>
            <person name="Sheh A."/>
            <person name="Shen Z."/>
            <person name="Fox J.G."/>
        </authorList>
    </citation>
    <scope>NUCLEOTIDE SEQUENCE [LARGE SCALE GENOMIC DNA]</scope>
    <source>
        <strain evidence="6 7">ST1</strain>
    </source>
</reference>
<dbReference type="PANTHER" id="PTHR11929">
    <property type="entry name" value="ALPHA- 1,3 -FUCOSYLTRANSFERASE"/>
    <property type="match status" value="1"/>
</dbReference>
<dbReference type="InterPro" id="IPR001503">
    <property type="entry name" value="Glyco_trans_10"/>
</dbReference>
<proteinExistence type="inferred from homology"/>
<dbReference type="Gene3D" id="3.40.50.11650">
    <property type="entry name" value="Glycosyl transferase family 10, N-terminal domain"/>
    <property type="match status" value="1"/>
</dbReference>
<evidence type="ECO:0000256" key="3">
    <source>
        <dbReference type="ARBA" id="ARBA00022679"/>
    </source>
</evidence>